<evidence type="ECO:0000256" key="1">
    <source>
        <dbReference type="SAM" id="MobiDB-lite"/>
    </source>
</evidence>
<feature type="domain" description="HTH cro/C1-type" evidence="2">
    <location>
        <begin position="265"/>
        <end position="300"/>
    </location>
</feature>
<evidence type="ECO:0000313" key="3">
    <source>
        <dbReference type="EMBL" id="MDO3634451.1"/>
    </source>
</evidence>
<dbReference type="EMBL" id="JAUMSQ010000005">
    <property type="protein sequence ID" value="MDO3634451.1"/>
    <property type="molecule type" value="Genomic_DNA"/>
</dbReference>
<sequence>MAALIDFAATNRPPRPLAELDVPIAELAKRVVALYWRQTRPFEGAPLRQSTQSASRILQSVEALRSLVGSNEDMSLSNAAQIAPALYQRAVDEIMLCLAQQPLPRLQRLPGQAKSLTFLYADSFLHDKVTRSELQRHNNAIRLRLGVADGLAKHESRLTRLVRDMWIDDILRLNRLPSESREDLERHLFEPLRSTTNRVSAARPLDTSAAATGGSVSTSVATGGLTTPAFASRLNYLFGKIRGSNGQPYSSGEIAAKVRHAGVAMSVSTVSQLRSGVGQAPSRQTVDAIARAFGVAPSYFDDGRLSETSAPSPTRAADDPTPTGIAKLAPPAADTRPAATHATRSDRAFLDDMEDIASACAIRPNGCWLAPSNEAVLCRTRRSSGDVNKTMDMALHRWSWMVDHGLTSRALPVDLIKIRRTCDGETCCNPQHLRAANVLGESLTPRDVAMLMERMDSLRQGGRNRAPDEPTPPVRDSTMYSSQVDVLPPPVKRTFESTVVADTSSRLPLKDSLESIAAYCTIDSSGCWVIPKTASVPCRALGDDRPEEELPKIAPHRWAWMVANGFASKLLPSSSFQVWKNCGNRRCCNPEHLYLTNPDGEESSAEEAEEWLRSLESREEDSEGLERMDTADTAVAPPIPRPEGGRHRAPEETISTIVRGTTSDGPTSLAGRLNELFDDYPQGESGPVTSADVAAALQEDGLTVSKESIDRIRSGATNSPNTMVLGALAYFFNVDLDYFFSRDSSSDKQVSHDEAPRREEPDRTTTPSTRPVDRHTERPHFETTCKQIIPITVEELGRIVIGLSAAASECLARNPADIDRAARLALAITEVGTLIARPSDSRVISRPLLARIVKDWTAVGYVSHSRESMLPRLTALLESN</sequence>
<feature type="region of interest" description="Disordered" evidence="1">
    <location>
        <begin position="303"/>
        <end position="344"/>
    </location>
</feature>
<keyword evidence="4" id="KW-1185">Reference proteome</keyword>
<evidence type="ECO:0000313" key="4">
    <source>
        <dbReference type="Proteomes" id="UP001168823"/>
    </source>
</evidence>
<organism evidence="3 4">
    <name type="scientific">Mycolicibacterium arseniciresistens</name>
    <dbReference type="NCBI Taxonomy" id="3062257"/>
    <lineage>
        <taxon>Bacteria</taxon>
        <taxon>Bacillati</taxon>
        <taxon>Actinomycetota</taxon>
        <taxon>Actinomycetes</taxon>
        <taxon>Mycobacteriales</taxon>
        <taxon>Mycobacteriaceae</taxon>
        <taxon>Mycolicibacterium</taxon>
    </lineage>
</organism>
<evidence type="ECO:0000259" key="2">
    <source>
        <dbReference type="PROSITE" id="PS50943"/>
    </source>
</evidence>
<name>A0ABT8UB92_9MYCO</name>
<feature type="compositionally biased region" description="Basic and acidic residues" evidence="1">
    <location>
        <begin position="745"/>
        <end position="763"/>
    </location>
</feature>
<feature type="compositionally biased region" description="Low complexity" evidence="1">
    <location>
        <begin position="329"/>
        <end position="342"/>
    </location>
</feature>
<dbReference type="InterPro" id="IPR010982">
    <property type="entry name" value="Lambda_DNA-bd_dom_sf"/>
</dbReference>
<dbReference type="PROSITE" id="PS50943">
    <property type="entry name" value="HTH_CROC1"/>
    <property type="match status" value="1"/>
</dbReference>
<protein>
    <recommendedName>
        <fullName evidence="2">HTH cro/C1-type domain-containing protein</fullName>
    </recommendedName>
</protein>
<gene>
    <name evidence="3" type="ORF">Q2100_01675</name>
</gene>
<dbReference type="InterPro" id="IPR001387">
    <property type="entry name" value="Cro/C1-type_HTH"/>
</dbReference>
<accession>A0ABT8UB92</accession>
<reference evidence="3" key="1">
    <citation type="submission" date="2023-07" db="EMBL/GenBank/DDBJ databases">
        <title>Mycolicibacterium sp. nov., a novel bacterial species.</title>
        <authorList>
            <person name="Cao Y."/>
        </authorList>
    </citation>
    <scope>NUCLEOTIDE SEQUENCE</scope>
    <source>
        <strain evidence="3">KC 300</strain>
    </source>
</reference>
<feature type="region of interest" description="Disordered" evidence="1">
    <location>
        <begin position="458"/>
        <end position="481"/>
    </location>
</feature>
<comment type="caution">
    <text evidence="3">The sequence shown here is derived from an EMBL/GenBank/DDBJ whole genome shotgun (WGS) entry which is preliminary data.</text>
</comment>
<dbReference type="RefSeq" id="WP_302912589.1">
    <property type="nucleotide sequence ID" value="NZ_JAUMSQ010000005.1"/>
</dbReference>
<proteinExistence type="predicted"/>
<dbReference type="Gene3D" id="1.10.260.40">
    <property type="entry name" value="lambda repressor-like DNA-binding domains"/>
    <property type="match status" value="2"/>
</dbReference>
<dbReference type="CDD" id="cd00093">
    <property type="entry name" value="HTH_XRE"/>
    <property type="match status" value="1"/>
</dbReference>
<feature type="region of interest" description="Disordered" evidence="1">
    <location>
        <begin position="745"/>
        <end position="777"/>
    </location>
</feature>
<dbReference type="Proteomes" id="UP001168823">
    <property type="component" value="Unassembled WGS sequence"/>
</dbReference>